<dbReference type="PANTHER" id="PTHR31415">
    <property type="entry name" value="OS05G0367900 PROTEIN"/>
    <property type="match status" value="1"/>
</dbReference>
<protein>
    <recommendedName>
        <fullName evidence="6">Late embryogenesis abundant protein LEA-2 subgroup domain-containing protein</fullName>
    </recommendedName>
</protein>
<dbReference type="GO" id="GO:0005886">
    <property type="term" value="C:plasma membrane"/>
    <property type="evidence" value="ECO:0007669"/>
    <property type="project" value="TreeGrafter"/>
</dbReference>
<accession>Q6JJ32</accession>
<reference evidence="8" key="2">
    <citation type="journal article" date="2007" name="Sex. Plant Reprod.">
        <title>Physical size of the S locus region defined by genetic recombination and genome sequencing in Ipomoea trifida, Convolvulaceae.</title>
        <authorList>
            <person name="Rahman M.H."/>
            <person name="Tsuchiya T."/>
            <person name="Suwabe K."/>
            <person name="Kohori J."/>
            <person name="Tomita R.N."/>
            <person name="Kagaya Y."/>
            <person name="Kobayashi I."/>
            <person name="Kakeda K."/>
            <person name="Kowyama Y."/>
        </authorList>
    </citation>
    <scope>NUCLEOTIDE SEQUENCE</scope>
</reference>
<dbReference type="EMBL" id="AH013750">
    <property type="protein sequence ID" value="AAS79600.1"/>
    <property type="molecule type" value="Genomic_DNA"/>
</dbReference>
<feature type="transmembrane region" description="Helical" evidence="5">
    <location>
        <begin position="21"/>
        <end position="44"/>
    </location>
</feature>
<evidence type="ECO:0000259" key="6">
    <source>
        <dbReference type="Pfam" id="PF03168"/>
    </source>
</evidence>
<evidence type="ECO:0000256" key="5">
    <source>
        <dbReference type="SAM" id="Phobius"/>
    </source>
</evidence>
<evidence type="ECO:0000256" key="1">
    <source>
        <dbReference type="ARBA" id="ARBA00004167"/>
    </source>
</evidence>
<evidence type="ECO:0000313" key="8">
    <source>
        <dbReference type="EMBL" id="BAF37784.1"/>
    </source>
</evidence>
<dbReference type="InterPro" id="IPR044839">
    <property type="entry name" value="NDR1-like"/>
</dbReference>
<keyword evidence="2 5" id="KW-0812">Transmembrane</keyword>
<dbReference type="EMBL" id="AB263748">
    <property type="protein sequence ID" value="BAF37784.1"/>
    <property type="molecule type" value="Genomic_DNA"/>
</dbReference>
<dbReference type="Pfam" id="PF03168">
    <property type="entry name" value="LEA_2"/>
    <property type="match status" value="1"/>
</dbReference>
<feature type="domain" description="Late embryogenesis abundant protein LEA-2 subgroup" evidence="6">
    <location>
        <begin position="77"/>
        <end position="176"/>
    </location>
</feature>
<keyword evidence="4 5" id="KW-0472">Membrane</keyword>
<proteinExistence type="predicted"/>
<dbReference type="PANTHER" id="PTHR31415:SF130">
    <property type="entry name" value="NDR1_HIN1-LIKE PROTEIN 6"/>
    <property type="match status" value="1"/>
</dbReference>
<dbReference type="AlphaFoldDB" id="Q6JJ32"/>
<evidence type="ECO:0000256" key="3">
    <source>
        <dbReference type="ARBA" id="ARBA00022989"/>
    </source>
</evidence>
<reference evidence="7" key="1">
    <citation type="journal article" date="2004" name="Breed. Sci.">
        <title>Molecular Characterization of a 313-kb Genomic Region Containing the Self-incompatibility Locus of Ipomoea trifida, a Diploid Relative of Sweet Potato.</title>
        <authorList>
            <person name="Tomita R.N."/>
            <person name="Suzuki G."/>
            <person name="Yoshida K."/>
            <person name="Yano Y."/>
            <person name="Tsuchiya T."/>
            <person name="Kakeda K."/>
            <person name="Mukai Y."/>
            <person name="Kowyama Y."/>
        </authorList>
    </citation>
    <scope>NUCLEOTIDE SEQUENCE</scope>
</reference>
<evidence type="ECO:0000313" key="7">
    <source>
        <dbReference type="EMBL" id="AAS79600.1"/>
    </source>
</evidence>
<evidence type="ECO:0000256" key="2">
    <source>
        <dbReference type="ARBA" id="ARBA00022692"/>
    </source>
</evidence>
<comment type="subcellular location">
    <subcellularLocation>
        <location evidence="1">Membrane</location>
        <topology evidence="1">Single-pass membrane protein</topology>
    </subcellularLocation>
</comment>
<sequence>MAPPSSAATARRPRRFKLLTCIAIFLLGVIVVVGLTILIAWLVIRPRRLVYAVENATIQNYTLTSNNRLTATFNFTLEAFNPNTHAAVYYDAIEAQLFYDDQLIADHGAEPFFQPRQNVTHLDLSLPAKDVAVSANVARDFKVERTNGNVELELRVYSKVRLKVGVWKSGHRKLKVFRTLL</sequence>
<organism evidence="7">
    <name type="scientific">Ipomoea trifida</name>
    <name type="common">Morning glory</name>
    <dbReference type="NCBI Taxonomy" id="35884"/>
    <lineage>
        <taxon>Eukaryota</taxon>
        <taxon>Viridiplantae</taxon>
        <taxon>Streptophyta</taxon>
        <taxon>Embryophyta</taxon>
        <taxon>Tracheophyta</taxon>
        <taxon>Spermatophyta</taxon>
        <taxon>Magnoliopsida</taxon>
        <taxon>eudicotyledons</taxon>
        <taxon>Gunneridae</taxon>
        <taxon>Pentapetalae</taxon>
        <taxon>asterids</taxon>
        <taxon>lamiids</taxon>
        <taxon>Solanales</taxon>
        <taxon>Convolvulaceae</taxon>
        <taxon>Ipomoeeae</taxon>
        <taxon>Ipomoea</taxon>
    </lineage>
</organism>
<dbReference type="GO" id="GO:0098542">
    <property type="term" value="P:defense response to other organism"/>
    <property type="evidence" value="ECO:0007669"/>
    <property type="project" value="InterPro"/>
</dbReference>
<dbReference type="GO" id="GO:0009506">
    <property type="term" value="C:plasmodesma"/>
    <property type="evidence" value="ECO:0007669"/>
    <property type="project" value="TreeGrafter"/>
</dbReference>
<evidence type="ECO:0000256" key="4">
    <source>
        <dbReference type="ARBA" id="ARBA00023136"/>
    </source>
</evidence>
<keyword evidence="3 5" id="KW-1133">Transmembrane helix</keyword>
<name>Q6JJ32_IPOTF</name>
<dbReference type="InterPro" id="IPR004864">
    <property type="entry name" value="LEA_2"/>
</dbReference>